<feature type="signal peptide" evidence="7">
    <location>
        <begin position="1"/>
        <end position="19"/>
    </location>
</feature>
<comment type="similarity">
    <text evidence="1 6">Belongs to the peptidase A1 family.</text>
</comment>
<dbReference type="PANTHER" id="PTHR47966:SF2">
    <property type="entry name" value="ASPERGILLOPEPSIN-1-RELATED"/>
    <property type="match status" value="1"/>
</dbReference>
<dbReference type="InterPro" id="IPR021109">
    <property type="entry name" value="Peptidase_aspartic_dom_sf"/>
</dbReference>
<dbReference type="Gene3D" id="2.40.70.10">
    <property type="entry name" value="Acid Proteases"/>
    <property type="match status" value="2"/>
</dbReference>
<dbReference type="GO" id="GO:0006508">
    <property type="term" value="P:proteolysis"/>
    <property type="evidence" value="ECO:0007669"/>
    <property type="project" value="UniProtKB-KW"/>
</dbReference>
<dbReference type="Pfam" id="PF00026">
    <property type="entry name" value="Asp"/>
    <property type="match status" value="1"/>
</dbReference>
<reference evidence="9" key="1">
    <citation type="submission" date="2023-06" db="EMBL/GenBank/DDBJ databases">
        <title>Conoideocrella luteorostrata (Hypocreales: Clavicipitaceae), a potential biocontrol fungus for elongate hemlock scale in United States Christmas tree production areas.</title>
        <authorList>
            <person name="Barrett H."/>
            <person name="Lovett B."/>
            <person name="Macias A.M."/>
            <person name="Stajich J.E."/>
            <person name="Kasson M.T."/>
        </authorList>
    </citation>
    <scope>NUCLEOTIDE SEQUENCE</scope>
    <source>
        <strain evidence="9">ARSEF 14590</strain>
    </source>
</reference>
<dbReference type="InterPro" id="IPR034163">
    <property type="entry name" value="Aspergillopepsin-like_cat_dom"/>
</dbReference>
<dbReference type="CDD" id="cd06097">
    <property type="entry name" value="Aspergillopepsin_like"/>
    <property type="match status" value="1"/>
</dbReference>
<protein>
    <recommendedName>
        <fullName evidence="8">Peptidase A1 domain-containing protein</fullName>
    </recommendedName>
</protein>
<dbReference type="InterPro" id="IPR001461">
    <property type="entry name" value="Aspartic_peptidase_A1"/>
</dbReference>
<keyword evidence="3 6" id="KW-0064">Aspartyl protease</keyword>
<dbReference type="PROSITE" id="PS00141">
    <property type="entry name" value="ASP_PROTEASE"/>
    <property type="match status" value="1"/>
</dbReference>
<evidence type="ECO:0000256" key="7">
    <source>
        <dbReference type="SAM" id="SignalP"/>
    </source>
</evidence>
<dbReference type="FunFam" id="2.40.70.10:FF:000026">
    <property type="entry name" value="Endothiapepsin"/>
    <property type="match status" value="1"/>
</dbReference>
<accession>A0AAJ0FUX3</accession>
<evidence type="ECO:0000256" key="1">
    <source>
        <dbReference type="ARBA" id="ARBA00007447"/>
    </source>
</evidence>
<evidence type="ECO:0000313" key="9">
    <source>
        <dbReference type="EMBL" id="KAK2592694.1"/>
    </source>
</evidence>
<evidence type="ECO:0000259" key="8">
    <source>
        <dbReference type="PROSITE" id="PS51767"/>
    </source>
</evidence>
<evidence type="ECO:0000256" key="6">
    <source>
        <dbReference type="RuleBase" id="RU000454"/>
    </source>
</evidence>
<organism evidence="9 10">
    <name type="scientific">Conoideocrella luteorostrata</name>
    <dbReference type="NCBI Taxonomy" id="1105319"/>
    <lineage>
        <taxon>Eukaryota</taxon>
        <taxon>Fungi</taxon>
        <taxon>Dikarya</taxon>
        <taxon>Ascomycota</taxon>
        <taxon>Pezizomycotina</taxon>
        <taxon>Sordariomycetes</taxon>
        <taxon>Hypocreomycetidae</taxon>
        <taxon>Hypocreales</taxon>
        <taxon>Clavicipitaceae</taxon>
        <taxon>Conoideocrella</taxon>
    </lineage>
</organism>
<name>A0AAJ0FUX3_9HYPO</name>
<dbReference type="Proteomes" id="UP001251528">
    <property type="component" value="Unassembled WGS sequence"/>
</dbReference>
<evidence type="ECO:0000256" key="4">
    <source>
        <dbReference type="ARBA" id="ARBA00022801"/>
    </source>
</evidence>
<feature type="active site" evidence="5">
    <location>
        <position position="109"/>
    </location>
</feature>
<dbReference type="AlphaFoldDB" id="A0AAJ0FUX3"/>
<keyword evidence="10" id="KW-1185">Reference proteome</keyword>
<dbReference type="InterPro" id="IPR033121">
    <property type="entry name" value="PEPTIDASE_A1"/>
</dbReference>
<keyword evidence="2 6" id="KW-0645">Protease</keyword>
<comment type="caution">
    <text evidence="9">The sequence shown here is derived from an EMBL/GenBank/DDBJ whole genome shotgun (WGS) entry which is preliminary data.</text>
</comment>
<evidence type="ECO:0000313" key="10">
    <source>
        <dbReference type="Proteomes" id="UP001251528"/>
    </source>
</evidence>
<evidence type="ECO:0000256" key="3">
    <source>
        <dbReference type="ARBA" id="ARBA00022750"/>
    </source>
</evidence>
<feature type="domain" description="Peptidase A1" evidence="8">
    <location>
        <begin position="91"/>
        <end position="405"/>
    </location>
</feature>
<proteinExistence type="inferred from homology"/>
<evidence type="ECO:0000256" key="2">
    <source>
        <dbReference type="ARBA" id="ARBA00022670"/>
    </source>
</evidence>
<dbReference type="PROSITE" id="PS51767">
    <property type="entry name" value="PEPTIDASE_A1"/>
    <property type="match status" value="1"/>
</dbReference>
<dbReference type="PRINTS" id="PR00792">
    <property type="entry name" value="PEPSIN"/>
</dbReference>
<sequence length="408" mass="43243">MNTFTAAVLLLGTVTGSLAAPAKESGITFSVQAIHGGIQRHVLADIQRTFYKYVPADTVAALRAAGVLNERDTGSVITRPEPNADNVDNLYLTEVSIGNPAQKLNLDFDTGSSDLWVFSTDTDSSQVNGQTLYRPADSSSANLQEGKTWSIRYGDSSSSSGIVYSDDVTIGGLTFKGQAVESAQKVSDQFAKDNQNSGLLGLALDKGNTIKPTKGKTWFSNVLPKLDQPLFTVRLRHNAEGSYNFGYIDKAQYSGTINYTPAFTDPLGHRLFNSTGYAVGTSNTVSTPIKGTADTGTSLLILDPSVATDYWSKVPDAEKVPILGGAGSAWVFPCSTTLPTFSFNIGNGKITVPSADLNYQPTINNLCVGGIATLDGLNGLSIFGDVALKSSFVVYDDGKSQLGWAQGV</sequence>
<dbReference type="PANTHER" id="PTHR47966">
    <property type="entry name" value="BETA-SITE APP-CLEAVING ENZYME, ISOFORM A-RELATED"/>
    <property type="match status" value="1"/>
</dbReference>
<feature type="chain" id="PRO_5042525686" description="Peptidase A1 domain-containing protein" evidence="7">
    <location>
        <begin position="20"/>
        <end position="408"/>
    </location>
</feature>
<keyword evidence="4 6" id="KW-0378">Hydrolase</keyword>
<feature type="active site" evidence="5">
    <location>
        <position position="294"/>
    </location>
</feature>
<gene>
    <name evidence="9" type="ORF">QQS21_009595</name>
</gene>
<dbReference type="GO" id="GO:0004190">
    <property type="term" value="F:aspartic-type endopeptidase activity"/>
    <property type="evidence" value="ECO:0007669"/>
    <property type="project" value="UniProtKB-KW"/>
</dbReference>
<dbReference type="SUPFAM" id="SSF50630">
    <property type="entry name" value="Acid proteases"/>
    <property type="match status" value="1"/>
</dbReference>
<keyword evidence="7" id="KW-0732">Signal</keyword>
<dbReference type="EMBL" id="JASWJB010000251">
    <property type="protein sequence ID" value="KAK2592694.1"/>
    <property type="molecule type" value="Genomic_DNA"/>
</dbReference>
<evidence type="ECO:0000256" key="5">
    <source>
        <dbReference type="PIRSR" id="PIRSR601461-1"/>
    </source>
</evidence>
<dbReference type="InterPro" id="IPR001969">
    <property type="entry name" value="Aspartic_peptidase_AS"/>
</dbReference>